<keyword evidence="4 7" id="KW-0472">Membrane</keyword>
<dbReference type="InterPro" id="IPR052337">
    <property type="entry name" value="SAT4-like"/>
</dbReference>
<evidence type="ECO:0000256" key="1">
    <source>
        <dbReference type="ARBA" id="ARBA00004141"/>
    </source>
</evidence>
<dbReference type="Proteomes" id="UP001172101">
    <property type="component" value="Unassembled WGS sequence"/>
</dbReference>
<gene>
    <name evidence="9" type="ORF">B0T26DRAFT_367735</name>
</gene>
<feature type="transmembrane region" description="Helical" evidence="7">
    <location>
        <begin position="131"/>
        <end position="151"/>
    </location>
</feature>
<proteinExistence type="inferred from homology"/>
<feature type="region of interest" description="Disordered" evidence="6">
    <location>
        <begin position="318"/>
        <end position="351"/>
    </location>
</feature>
<evidence type="ECO:0000256" key="3">
    <source>
        <dbReference type="ARBA" id="ARBA00022989"/>
    </source>
</evidence>
<evidence type="ECO:0000256" key="5">
    <source>
        <dbReference type="ARBA" id="ARBA00038359"/>
    </source>
</evidence>
<dbReference type="Pfam" id="PF20684">
    <property type="entry name" value="Fung_rhodopsin"/>
    <property type="match status" value="1"/>
</dbReference>
<feature type="transmembrane region" description="Helical" evidence="7">
    <location>
        <begin position="251"/>
        <end position="273"/>
    </location>
</feature>
<evidence type="ECO:0000313" key="10">
    <source>
        <dbReference type="Proteomes" id="UP001172101"/>
    </source>
</evidence>
<comment type="subcellular location">
    <subcellularLocation>
        <location evidence="1">Membrane</location>
        <topology evidence="1">Multi-pass membrane protein</topology>
    </subcellularLocation>
</comment>
<protein>
    <recommendedName>
        <fullName evidence="8">Rhodopsin domain-containing protein</fullName>
    </recommendedName>
</protein>
<evidence type="ECO:0000256" key="2">
    <source>
        <dbReference type="ARBA" id="ARBA00022692"/>
    </source>
</evidence>
<comment type="caution">
    <text evidence="9">The sequence shown here is derived from an EMBL/GenBank/DDBJ whole genome shotgun (WGS) entry which is preliminary data.</text>
</comment>
<evidence type="ECO:0000259" key="8">
    <source>
        <dbReference type="Pfam" id="PF20684"/>
    </source>
</evidence>
<dbReference type="InterPro" id="IPR049326">
    <property type="entry name" value="Rhodopsin_dom_fungi"/>
</dbReference>
<feature type="transmembrane region" description="Helical" evidence="7">
    <location>
        <begin position="92"/>
        <end position="119"/>
    </location>
</feature>
<dbReference type="GeneID" id="85317922"/>
<keyword evidence="10" id="KW-1185">Reference proteome</keyword>
<feature type="transmembrane region" description="Helical" evidence="7">
    <location>
        <begin position="175"/>
        <end position="198"/>
    </location>
</feature>
<comment type="similarity">
    <text evidence="5">Belongs to the SAT4 family.</text>
</comment>
<dbReference type="EMBL" id="JAUIRO010000005">
    <property type="protein sequence ID" value="KAK0713647.1"/>
    <property type="molecule type" value="Genomic_DNA"/>
</dbReference>
<feature type="compositionally biased region" description="Polar residues" evidence="6">
    <location>
        <begin position="327"/>
        <end position="351"/>
    </location>
</feature>
<dbReference type="PANTHER" id="PTHR33048:SF123">
    <property type="entry name" value="INTEGRAL MEMBRANE PROTEIN"/>
    <property type="match status" value="1"/>
</dbReference>
<organism evidence="9 10">
    <name type="scientific">Lasiosphaeria miniovina</name>
    <dbReference type="NCBI Taxonomy" id="1954250"/>
    <lineage>
        <taxon>Eukaryota</taxon>
        <taxon>Fungi</taxon>
        <taxon>Dikarya</taxon>
        <taxon>Ascomycota</taxon>
        <taxon>Pezizomycotina</taxon>
        <taxon>Sordariomycetes</taxon>
        <taxon>Sordariomycetidae</taxon>
        <taxon>Sordariales</taxon>
        <taxon>Lasiosphaeriaceae</taxon>
        <taxon>Lasiosphaeria</taxon>
    </lineage>
</organism>
<sequence>MESNSSDTYAADQRRQNELVITTAVFTSLSVLIVATRTFVRAALIRRFGADDATILVALVFCVGYLAEVLLGRHNGIGHAMSTLSLDNMYNLIRITLAIQCTYYGAVNFIKFSILLMYLRFAVTTALRRACMAMIAFHSLFFIVSIVVTLAQCQPLAKMWDLTGSVDGKCINTTAFFYFTSGVNIITDIIIFALPIKTLVGINRPRHEKIALVSIFGIGTFATVVAIVRLHTIYTYTLATDPFQQSILVNVWSVIEINIAVICASAPALKPLFTPQALMSARQGSTPPKHSGYEYHSRDRSTMRNKISVGKSFATERGDAIHLGPIPSSSTKISGGNIGSDSASTEQILAD</sequence>
<evidence type="ECO:0000256" key="4">
    <source>
        <dbReference type="ARBA" id="ARBA00023136"/>
    </source>
</evidence>
<feature type="domain" description="Rhodopsin" evidence="8">
    <location>
        <begin position="37"/>
        <end position="273"/>
    </location>
</feature>
<name>A0AA40DUA5_9PEZI</name>
<keyword evidence="3 7" id="KW-1133">Transmembrane helix</keyword>
<dbReference type="GO" id="GO:0016020">
    <property type="term" value="C:membrane"/>
    <property type="evidence" value="ECO:0007669"/>
    <property type="project" value="UniProtKB-SubCell"/>
</dbReference>
<evidence type="ECO:0000313" key="9">
    <source>
        <dbReference type="EMBL" id="KAK0713647.1"/>
    </source>
</evidence>
<dbReference type="AlphaFoldDB" id="A0AA40DUA5"/>
<feature type="transmembrane region" description="Helical" evidence="7">
    <location>
        <begin position="52"/>
        <end position="72"/>
    </location>
</feature>
<reference evidence="9" key="1">
    <citation type="submission" date="2023-06" db="EMBL/GenBank/DDBJ databases">
        <title>Genome-scale phylogeny and comparative genomics of the fungal order Sordariales.</title>
        <authorList>
            <consortium name="Lawrence Berkeley National Laboratory"/>
            <person name="Hensen N."/>
            <person name="Bonometti L."/>
            <person name="Westerberg I."/>
            <person name="Brannstrom I.O."/>
            <person name="Guillou S."/>
            <person name="Cros-Aarteil S."/>
            <person name="Calhoun S."/>
            <person name="Haridas S."/>
            <person name="Kuo A."/>
            <person name="Mondo S."/>
            <person name="Pangilinan J."/>
            <person name="Riley R."/>
            <person name="LaButti K."/>
            <person name="Andreopoulos B."/>
            <person name="Lipzen A."/>
            <person name="Chen C."/>
            <person name="Yanf M."/>
            <person name="Daum C."/>
            <person name="Ng V."/>
            <person name="Clum A."/>
            <person name="Steindorff A."/>
            <person name="Ohm R."/>
            <person name="Martin F."/>
            <person name="Silar P."/>
            <person name="Natvig D."/>
            <person name="Lalanne C."/>
            <person name="Gautier V."/>
            <person name="Ament-velasquez S.L."/>
            <person name="Kruys A."/>
            <person name="Hutchinson M.I."/>
            <person name="Powell A.J."/>
            <person name="Barry K."/>
            <person name="Miller A.N."/>
            <person name="Grigoriev I.V."/>
            <person name="Debuchy R."/>
            <person name="Gladieux P."/>
            <person name="Thoren M.H."/>
            <person name="Johannesson H."/>
        </authorList>
    </citation>
    <scope>NUCLEOTIDE SEQUENCE</scope>
    <source>
        <strain evidence="9">SMH2392-1A</strain>
    </source>
</reference>
<keyword evidence="2 7" id="KW-0812">Transmembrane</keyword>
<dbReference type="PANTHER" id="PTHR33048">
    <property type="entry name" value="PTH11-LIKE INTEGRAL MEMBRANE PROTEIN (AFU_ORTHOLOGUE AFUA_5G11245)"/>
    <property type="match status" value="1"/>
</dbReference>
<dbReference type="RefSeq" id="XP_060294970.1">
    <property type="nucleotide sequence ID" value="XM_060434652.1"/>
</dbReference>
<accession>A0AA40DUA5</accession>
<feature type="transmembrane region" description="Helical" evidence="7">
    <location>
        <begin position="210"/>
        <end position="231"/>
    </location>
</feature>
<evidence type="ECO:0000256" key="6">
    <source>
        <dbReference type="SAM" id="MobiDB-lite"/>
    </source>
</evidence>
<feature type="transmembrane region" description="Helical" evidence="7">
    <location>
        <begin position="20"/>
        <end position="40"/>
    </location>
</feature>
<evidence type="ECO:0000256" key="7">
    <source>
        <dbReference type="SAM" id="Phobius"/>
    </source>
</evidence>